<dbReference type="EMBL" id="UFUZ01000001">
    <property type="protein sequence ID" value="SUX27052.1"/>
    <property type="molecule type" value="Genomic_DNA"/>
</dbReference>
<proteinExistence type="predicted"/>
<dbReference type="AlphaFoldDB" id="A0A381EJG7"/>
<organism evidence="1 2">
    <name type="scientific">Campylobacter upsaliensis</name>
    <dbReference type="NCBI Taxonomy" id="28080"/>
    <lineage>
        <taxon>Bacteria</taxon>
        <taxon>Pseudomonadati</taxon>
        <taxon>Campylobacterota</taxon>
        <taxon>Epsilonproteobacteria</taxon>
        <taxon>Campylobacterales</taxon>
        <taxon>Campylobacteraceae</taxon>
        <taxon>Campylobacter</taxon>
    </lineage>
</organism>
<dbReference type="Proteomes" id="UP000254161">
    <property type="component" value="Unassembled WGS sequence"/>
</dbReference>
<evidence type="ECO:0000313" key="1">
    <source>
        <dbReference type="EMBL" id="SUX27052.1"/>
    </source>
</evidence>
<sequence length="197" mass="22725">MITIKDLITKIRTRLRDESEGEFRFRDSELLDALNSAYLDLNYQFKLNIKKYTKQVSPVDNVLQTHKMFLSFEKAYLNGVSLAFKAYDEKTKTLQISSFSDFQSLIILPSTAANGILEVFVNESVKLEIDSVLSSGDFLENALIFSVLISIFQIESNESNLQRVGFYENLYKKETDRLRALISGTKEARSFQTYFNY</sequence>
<name>A0A381EJG7_CAMUP</name>
<gene>
    <name evidence="1" type="ORF">NCTC12264_01296</name>
</gene>
<evidence type="ECO:0000313" key="2">
    <source>
        <dbReference type="Proteomes" id="UP000254161"/>
    </source>
</evidence>
<accession>A0A381EJG7</accession>
<reference evidence="1 2" key="1">
    <citation type="submission" date="2018-06" db="EMBL/GenBank/DDBJ databases">
        <authorList>
            <consortium name="Pathogen Informatics"/>
            <person name="Doyle S."/>
        </authorList>
    </citation>
    <scope>NUCLEOTIDE SEQUENCE [LARGE SCALE GENOMIC DNA]</scope>
    <source>
        <strain evidence="1 2">NCTC12264</strain>
    </source>
</reference>
<dbReference type="RefSeq" id="WP_115630406.1">
    <property type="nucleotide sequence ID" value="NZ_UFUZ01000001.1"/>
</dbReference>
<protein>
    <submittedName>
        <fullName evidence="1">Uncharacterized protein</fullName>
    </submittedName>
</protein>